<dbReference type="EMBL" id="JARKIE010000109">
    <property type="protein sequence ID" value="KAJ7683321.1"/>
    <property type="molecule type" value="Genomic_DNA"/>
</dbReference>
<evidence type="ECO:0000313" key="1">
    <source>
        <dbReference type="EMBL" id="KAJ7683321.1"/>
    </source>
</evidence>
<gene>
    <name evidence="1" type="ORF">B0H17DRAFT_1074282</name>
</gene>
<sequence>MSLPIMDPNSEVVQRFWKRVAEISGMSHDAHKKWVGRDEVKSWNQSNREPCGKCIGGKVLKVCVIEEDHPCCRNCRDAKIGCNRKLQFVFNMTKVIFFPTYDQFMKVFSYREPGGMRKYRSEVTTQSIVATQHNRTTEEHLPNFAGSRLIESTHKNSLISELDTLRRSEAQIVAANHQYMLGYDRLNFMMGAILIHVANINQGSQIVIQHAKHLYEEDCV</sequence>
<dbReference type="AlphaFoldDB" id="A0AAD7GAG0"/>
<name>A0AAD7GAG0_MYCRO</name>
<comment type="caution">
    <text evidence="1">The sequence shown here is derived from an EMBL/GenBank/DDBJ whole genome shotgun (WGS) entry which is preliminary data.</text>
</comment>
<keyword evidence="2" id="KW-1185">Reference proteome</keyword>
<dbReference type="Proteomes" id="UP001221757">
    <property type="component" value="Unassembled WGS sequence"/>
</dbReference>
<evidence type="ECO:0000313" key="2">
    <source>
        <dbReference type="Proteomes" id="UP001221757"/>
    </source>
</evidence>
<protein>
    <submittedName>
        <fullName evidence="1">Uncharacterized protein</fullName>
    </submittedName>
</protein>
<organism evidence="1 2">
    <name type="scientific">Mycena rosella</name>
    <name type="common">Pink bonnet</name>
    <name type="synonym">Agaricus rosellus</name>
    <dbReference type="NCBI Taxonomy" id="1033263"/>
    <lineage>
        <taxon>Eukaryota</taxon>
        <taxon>Fungi</taxon>
        <taxon>Dikarya</taxon>
        <taxon>Basidiomycota</taxon>
        <taxon>Agaricomycotina</taxon>
        <taxon>Agaricomycetes</taxon>
        <taxon>Agaricomycetidae</taxon>
        <taxon>Agaricales</taxon>
        <taxon>Marasmiineae</taxon>
        <taxon>Mycenaceae</taxon>
        <taxon>Mycena</taxon>
    </lineage>
</organism>
<proteinExistence type="predicted"/>
<reference evidence="1" key="1">
    <citation type="submission" date="2023-03" db="EMBL/GenBank/DDBJ databases">
        <title>Massive genome expansion in bonnet fungi (Mycena s.s.) driven by repeated elements and novel gene families across ecological guilds.</title>
        <authorList>
            <consortium name="Lawrence Berkeley National Laboratory"/>
            <person name="Harder C.B."/>
            <person name="Miyauchi S."/>
            <person name="Viragh M."/>
            <person name="Kuo A."/>
            <person name="Thoen E."/>
            <person name="Andreopoulos B."/>
            <person name="Lu D."/>
            <person name="Skrede I."/>
            <person name="Drula E."/>
            <person name="Henrissat B."/>
            <person name="Morin E."/>
            <person name="Kohler A."/>
            <person name="Barry K."/>
            <person name="LaButti K."/>
            <person name="Morin E."/>
            <person name="Salamov A."/>
            <person name="Lipzen A."/>
            <person name="Mereny Z."/>
            <person name="Hegedus B."/>
            <person name="Baldrian P."/>
            <person name="Stursova M."/>
            <person name="Weitz H."/>
            <person name="Taylor A."/>
            <person name="Grigoriev I.V."/>
            <person name="Nagy L.G."/>
            <person name="Martin F."/>
            <person name="Kauserud H."/>
        </authorList>
    </citation>
    <scope>NUCLEOTIDE SEQUENCE</scope>
    <source>
        <strain evidence="1">CBHHK067</strain>
    </source>
</reference>
<accession>A0AAD7GAG0</accession>